<name>A0ABR8JPK8_9BACT</name>
<evidence type="ECO:0000313" key="3">
    <source>
        <dbReference type="Proteomes" id="UP000606003"/>
    </source>
</evidence>
<sequence>MPFVRWFLVVLGALLVGPVGAQVFTIPPGAYRTGADYHRRQPQPAGIDATYPNKRGEVVVVVPRGSQKVKLTLPPDSVWGYVSGKGRTTRIYRGQEYRLEYADTLSVYTSNSQPTSSGQVGGQLANTQYFFSRGLSGLVFPLTARYVREAYAASNPEFVAALGKLGLGQSLVDFDKKTGLFRITTLYREAGGR</sequence>
<proteinExistence type="predicted"/>
<dbReference type="RefSeq" id="WP_190923188.1">
    <property type="nucleotide sequence ID" value="NZ_JACXAC010000002.1"/>
</dbReference>
<reference evidence="2 3" key="1">
    <citation type="submission" date="2020-09" db="EMBL/GenBank/DDBJ databases">
        <authorList>
            <person name="Kim M.K."/>
        </authorList>
    </citation>
    <scope>NUCLEOTIDE SEQUENCE [LARGE SCALE GENOMIC DNA]</scope>
    <source>
        <strain evidence="2 3">BT189</strain>
    </source>
</reference>
<evidence type="ECO:0000256" key="1">
    <source>
        <dbReference type="SAM" id="SignalP"/>
    </source>
</evidence>
<feature type="chain" id="PRO_5045795764" evidence="1">
    <location>
        <begin position="22"/>
        <end position="193"/>
    </location>
</feature>
<gene>
    <name evidence="2" type="ORF">IC234_07285</name>
</gene>
<evidence type="ECO:0000313" key="2">
    <source>
        <dbReference type="EMBL" id="MBD2721927.1"/>
    </source>
</evidence>
<comment type="caution">
    <text evidence="2">The sequence shown here is derived from an EMBL/GenBank/DDBJ whole genome shotgun (WGS) entry which is preliminary data.</text>
</comment>
<dbReference type="EMBL" id="JACXAC010000002">
    <property type="protein sequence ID" value="MBD2721927.1"/>
    <property type="molecule type" value="Genomic_DNA"/>
</dbReference>
<accession>A0ABR8JPK8</accession>
<protein>
    <submittedName>
        <fullName evidence="2">Uncharacterized protein</fullName>
    </submittedName>
</protein>
<keyword evidence="1" id="KW-0732">Signal</keyword>
<organism evidence="2 3">
    <name type="scientific">Hymenobacter armeniacus</name>
    <dbReference type="NCBI Taxonomy" id="2771358"/>
    <lineage>
        <taxon>Bacteria</taxon>
        <taxon>Pseudomonadati</taxon>
        <taxon>Bacteroidota</taxon>
        <taxon>Cytophagia</taxon>
        <taxon>Cytophagales</taxon>
        <taxon>Hymenobacteraceae</taxon>
        <taxon>Hymenobacter</taxon>
    </lineage>
</organism>
<keyword evidence="3" id="KW-1185">Reference proteome</keyword>
<feature type="signal peptide" evidence="1">
    <location>
        <begin position="1"/>
        <end position="21"/>
    </location>
</feature>
<dbReference type="Proteomes" id="UP000606003">
    <property type="component" value="Unassembled WGS sequence"/>
</dbReference>